<evidence type="ECO:0008006" key="4">
    <source>
        <dbReference type="Google" id="ProtNLM"/>
    </source>
</evidence>
<organism evidence="2 3">
    <name type="scientific">Aureobasidium pullulans</name>
    <name type="common">Black yeast</name>
    <name type="synonym">Pullularia pullulans</name>
    <dbReference type="NCBI Taxonomy" id="5580"/>
    <lineage>
        <taxon>Eukaryota</taxon>
        <taxon>Fungi</taxon>
        <taxon>Dikarya</taxon>
        <taxon>Ascomycota</taxon>
        <taxon>Pezizomycotina</taxon>
        <taxon>Dothideomycetes</taxon>
        <taxon>Dothideomycetidae</taxon>
        <taxon>Dothideales</taxon>
        <taxon>Saccotheciaceae</taxon>
        <taxon>Aureobasidium</taxon>
    </lineage>
</organism>
<keyword evidence="1" id="KW-0812">Transmembrane</keyword>
<name>A0ABR0T683_AURPU</name>
<dbReference type="PANTHER" id="PTHR31126">
    <property type="entry name" value="TYROSINE-PROTEIN PHOSPHATASE"/>
    <property type="match status" value="1"/>
</dbReference>
<evidence type="ECO:0000313" key="2">
    <source>
        <dbReference type="EMBL" id="KAK5999545.1"/>
    </source>
</evidence>
<proteinExistence type="predicted"/>
<dbReference type="InterPro" id="IPR029021">
    <property type="entry name" value="Prot-tyrosine_phosphatase-like"/>
</dbReference>
<dbReference type="EMBL" id="JASGXD010000023">
    <property type="protein sequence ID" value="KAK5999545.1"/>
    <property type="molecule type" value="Genomic_DNA"/>
</dbReference>
<dbReference type="Proteomes" id="UP001341245">
    <property type="component" value="Unassembled WGS sequence"/>
</dbReference>
<keyword evidence="1" id="KW-1133">Transmembrane helix</keyword>
<dbReference type="SUPFAM" id="SSF52799">
    <property type="entry name" value="(Phosphotyrosine protein) phosphatases II"/>
    <property type="match status" value="1"/>
</dbReference>
<protein>
    <recommendedName>
        <fullName evidence="4">Aldolase</fullName>
    </recommendedName>
</protein>
<dbReference type="Gene3D" id="3.90.190.10">
    <property type="entry name" value="Protein tyrosine phosphatase superfamily"/>
    <property type="match status" value="1"/>
</dbReference>
<dbReference type="InterPro" id="IPR026893">
    <property type="entry name" value="Tyr/Ser_Pase_IphP-type"/>
</dbReference>
<gene>
    <name evidence="2" type="ORF">QM012_005398</name>
</gene>
<evidence type="ECO:0000313" key="3">
    <source>
        <dbReference type="Proteomes" id="UP001341245"/>
    </source>
</evidence>
<evidence type="ECO:0000256" key="1">
    <source>
        <dbReference type="SAM" id="Phobius"/>
    </source>
</evidence>
<keyword evidence="3" id="KW-1185">Reference proteome</keyword>
<sequence>MTGNQEKISPLATVRNFRDVASLVKDVNKGLLFRSAQLDNASREELDLLREQYKIRSVIDLRGMKPWPLVSTIQSKSNHDADYVPQYPDMVASTSILGLQLHYITLAGPQYREQVAKRFGVWDQAKDTTKVTPSPANDLKQEWLKSTTTKMTEDRMPVYETVIDHSIPQMKAIFKILADPSSYPVLILNIYGLDFVSMIVILILLVLRVDKDSIHRDYMQDYVELADIKQERIEFNRSIGILKAETVEPYLPFVDSLDQYLQDKYGGVEKYLLHLGLSESEIRAMRDTLRSGS</sequence>
<keyword evidence="1" id="KW-0472">Membrane</keyword>
<dbReference type="PANTHER" id="PTHR31126:SF10">
    <property type="entry name" value="PROTEIN PHOSPHATASE, PUTATIVE (AFU_ORTHOLOGUE AFUA_6G06650)-RELATED"/>
    <property type="match status" value="1"/>
</dbReference>
<dbReference type="Pfam" id="PF13350">
    <property type="entry name" value="Y_phosphatase3"/>
    <property type="match status" value="1"/>
</dbReference>
<comment type="caution">
    <text evidence="2">The sequence shown here is derived from an EMBL/GenBank/DDBJ whole genome shotgun (WGS) entry which is preliminary data.</text>
</comment>
<feature type="transmembrane region" description="Helical" evidence="1">
    <location>
        <begin position="183"/>
        <end position="207"/>
    </location>
</feature>
<reference evidence="2 3" key="1">
    <citation type="submission" date="2023-11" db="EMBL/GenBank/DDBJ databases">
        <title>Draft genome sequence and annotation of the polyextremotolerant black yeast-like fungus Aureobasidium pullulans NRRL 62042.</title>
        <authorList>
            <person name="Dielentheis-Frenken M.R.E."/>
            <person name="Wibberg D."/>
            <person name="Blank L.M."/>
            <person name="Tiso T."/>
        </authorList>
    </citation>
    <scope>NUCLEOTIDE SEQUENCE [LARGE SCALE GENOMIC DNA]</scope>
    <source>
        <strain evidence="2 3">NRRL 62042</strain>
    </source>
</reference>
<accession>A0ABR0T683</accession>